<reference evidence="2 3" key="1">
    <citation type="submission" date="2019-07" db="EMBL/GenBank/DDBJ databases">
        <title>Rapid identification of Enteric Bacteria from Whole Genome Sequences (WGS) using Average Nucleotide Identity (ANI).</title>
        <authorList>
            <person name="Lane C."/>
        </authorList>
    </citation>
    <scope>NUCLEOTIDE SEQUENCE [LARGE SCALE GENOMIC DNA]</scope>
    <source>
        <strain evidence="2 3">2016D-0250</strain>
    </source>
</reference>
<organism evidence="2 3">
    <name type="scientific">Campylobacter peloridis</name>
    <dbReference type="NCBI Taxonomy" id="488546"/>
    <lineage>
        <taxon>Bacteria</taxon>
        <taxon>Pseudomonadati</taxon>
        <taxon>Campylobacterota</taxon>
        <taxon>Epsilonproteobacteria</taxon>
        <taxon>Campylobacterales</taxon>
        <taxon>Campylobacteraceae</taxon>
        <taxon>Campylobacter</taxon>
    </lineage>
</organism>
<evidence type="ECO:0000256" key="1">
    <source>
        <dbReference type="SAM" id="Coils"/>
    </source>
</evidence>
<name>A0A5C7DJR3_9BACT</name>
<evidence type="ECO:0000313" key="2">
    <source>
        <dbReference type="EMBL" id="TXE78915.1"/>
    </source>
</evidence>
<sequence>MMSFLDELKDIKKELQKEQAANKKNKIKSSKSGVSFKNSELKSVQDELSMQNAQKKQEQEFENIFLKEERLANEFMEFVKNSDIKKLK</sequence>
<protein>
    <submittedName>
        <fullName evidence="2">Uncharacterized protein</fullName>
    </submittedName>
</protein>
<dbReference type="AlphaFoldDB" id="A0A5C7DJR3"/>
<feature type="coiled-coil region" evidence="1">
    <location>
        <begin position="1"/>
        <end position="28"/>
    </location>
</feature>
<dbReference type="EMBL" id="VOWB01000080">
    <property type="protein sequence ID" value="TXE78915.1"/>
    <property type="molecule type" value="Genomic_DNA"/>
</dbReference>
<evidence type="ECO:0000313" key="3">
    <source>
        <dbReference type="Proteomes" id="UP000321310"/>
    </source>
</evidence>
<accession>A0A5C7DJR3</accession>
<dbReference type="Proteomes" id="UP000321310">
    <property type="component" value="Unassembled WGS sequence"/>
</dbReference>
<gene>
    <name evidence="2" type="ORF">FPD46_07720</name>
</gene>
<proteinExistence type="predicted"/>
<comment type="caution">
    <text evidence="2">The sequence shown here is derived from an EMBL/GenBank/DDBJ whole genome shotgun (WGS) entry which is preliminary data.</text>
</comment>
<keyword evidence="1" id="KW-0175">Coiled coil</keyword>